<evidence type="ECO:0000256" key="1">
    <source>
        <dbReference type="ARBA" id="ARBA00010718"/>
    </source>
</evidence>
<dbReference type="GO" id="GO:0008270">
    <property type="term" value="F:zinc ion binding"/>
    <property type="evidence" value="ECO:0007669"/>
    <property type="project" value="InterPro"/>
</dbReference>
<dbReference type="PANTHER" id="PTHR18952:SF265">
    <property type="entry name" value="CARBONIC ANHYDRASE"/>
    <property type="match status" value="1"/>
</dbReference>
<feature type="signal peptide" evidence="8">
    <location>
        <begin position="1"/>
        <end position="24"/>
    </location>
</feature>
<evidence type="ECO:0000313" key="11">
    <source>
        <dbReference type="Proteomes" id="UP000702964"/>
    </source>
</evidence>
<dbReference type="CDD" id="cd03124">
    <property type="entry name" value="alpha_CA_prokaryotic_like"/>
    <property type="match status" value="1"/>
</dbReference>
<comment type="caution">
    <text evidence="10">The sequence shown here is derived from an EMBL/GenBank/DDBJ whole genome shotgun (WGS) entry which is preliminary data.</text>
</comment>
<evidence type="ECO:0000256" key="5">
    <source>
        <dbReference type="ARBA" id="ARBA00023239"/>
    </source>
</evidence>
<keyword evidence="4" id="KW-0862">Zinc</keyword>
<reference evidence="10" key="1">
    <citation type="journal article" date="2015" name="Genom Data">
        <title>Draft genome sequences of Phytophthora kernoviae and Phytophthora ramorum lineage EU2 from Scotland.</title>
        <authorList>
            <person name="Sambles C."/>
            <person name="Schlenzig A."/>
            <person name="O'Neill P."/>
            <person name="Grant M."/>
            <person name="Studholme D.J."/>
        </authorList>
    </citation>
    <scope>NUCLEOTIDE SEQUENCE</scope>
    <source>
        <strain evidence="10">00238/432</strain>
    </source>
</reference>
<dbReference type="AlphaFoldDB" id="A0A8J4RVG9"/>
<feature type="region of interest" description="Disordered" evidence="7">
    <location>
        <begin position="210"/>
        <end position="233"/>
    </location>
</feature>
<feature type="domain" description="Alpha-carbonic anhydrase" evidence="9">
    <location>
        <begin position="1"/>
        <end position="233"/>
    </location>
</feature>
<evidence type="ECO:0000256" key="2">
    <source>
        <dbReference type="ARBA" id="ARBA00012925"/>
    </source>
</evidence>
<evidence type="ECO:0000256" key="4">
    <source>
        <dbReference type="ARBA" id="ARBA00022833"/>
    </source>
</evidence>
<accession>A0A8J4RVG9</accession>
<dbReference type="Proteomes" id="UP000702964">
    <property type="component" value="Unassembled WGS sequence"/>
</dbReference>
<evidence type="ECO:0000256" key="7">
    <source>
        <dbReference type="SAM" id="MobiDB-lite"/>
    </source>
</evidence>
<comment type="similarity">
    <text evidence="1">Belongs to the alpha-carbonic anhydrase family.</text>
</comment>
<evidence type="ECO:0000256" key="6">
    <source>
        <dbReference type="ARBA" id="ARBA00048348"/>
    </source>
</evidence>
<dbReference type="InterPro" id="IPR023561">
    <property type="entry name" value="Carbonic_anhydrase_a-class"/>
</dbReference>
<dbReference type="InterPro" id="IPR036398">
    <property type="entry name" value="CA_dom_sf"/>
</dbReference>
<evidence type="ECO:0000256" key="8">
    <source>
        <dbReference type="SAM" id="SignalP"/>
    </source>
</evidence>
<dbReference type="SUPFAM" id="SSF51069">
    <property type="entry name" value="Carbonic anhydrase"/>
    <property type="match status" value="1"/>
</dbReference>
<dbReference type="PROSITE" id="PS51144">
    <property type="entry name" value="ALPHA_CA_2"/>
    <property type="match status" value="1"/>
</dbReference>
<evidence type="ECO:0000313" key="10">
    <source>
        <dbReference type="EMBL" id="KAF4315145.1"/>
    </source>
</evidence>
<protein>
    <recommendedName>
        <fullName evidence="2">carbonic anhydrase</fullName>
        <ecNumber evidence="2">4.2.1.1</ecNumber>
    </recommendedName>
</protein>
<keyword evidence="3" id="KW-0479">Metal-binding</keyword>
<dbReference type="GO" id="GO:0004089">
    <property type="term" value="F:carbonate dehydratase activity"/>
    <property type="evidence" value="ECO:0007669"/>
    <property type="project" value="UniProtKB-EC"/>
</dbReference>
<evidence type="ECO:0000256" key="3">
    <source>
        <dbReference type="ARBA" id="ARBA00022723"/>
    </source>
</evidence>
<proteinExistence type="inferred from homology"/>
<dbReference type="EMBL" id="AOFI03000999">
    <property type="protein sequence ID" value="KAF4315145.1"/>
    <property type="molecule type" value="Genomic_DNA"/>
</dbReference>
<sequence length="233" mass="24780">MKFFTASALTAACVLSSSSKIVSADTTGGAPWDYKTNDTTMASPEQWADHYPTLTQSDESFKASVNGGSCMASSNGASYSMAQFHLHAPSEHTLNGKPLDGEVHFVHTNADGSALMVVGVFLQVGSGETDPWMASLLNGMEAVTPTNATTLNLGSYAGLVDANANRLYNYPGSLTTPACDEIVDWWVVQTPVAVSSQDFTRLQTQLKELPVTDNGNNARPVQPLNGRTIDSLQ</sequence>
<evidence type="ECO:0000259" key="9">
    <source>
        <dbReference type="PROSITE" id="PS51144"/>
    </source>
</evidence>
<dbReference type="Gene3D" id="3.10.200.10">
    <property type="entry name" value="Alpha carbonic anhydrase"/>
    <property type="match status" value="1"/>
</dbReference>
<gene>
    <name evidence="10" type="ORF">G195_011072</name>
</gene>
<keyword evidence="5" id="KW-0456">Lyase</keyword>
<comment type="catalytic activity">
    <reaction evidence="6">
        <text>hydrogencarbonate + H(+) = CO2 + H2O</text>
        <dbReference type="Rhea" id="RHEA:10748"/>
        <dbReference type="ChEBI" id="CHEBI:15377"/>
        <dbReference type="ChEBI" id="CHEBI:15378"/>
        <dbReference type="ChEBI" id="CHEBI:16526"/>
        <dbReference type="ChEBI" id="CHEBI:17544"/>
        <dbReference type="EC" id="4.2.1.1"/>
    </reaction>
</comment>
<name>A0A8J4RVG9_9STRA</name>
<dbReference type="InterPro" id="IPR041891">
    <property type="entry name" value="Alpha_CA_prokaryot-like"/>
</dbReference>
<dbReference type="Pfam" id="PF00194">
    <property type="entry name" value="Carb_anhydrase"/>
    <property type="match status" value="1"/>
</dbReference>
<dbReference type="PANTHER" id="PTHR18952">
    <property type="entry name" value="CARBONIC ANHYDRASE"/>
    <property type="match status" value="1"/>
</dbReference>
<reference evidence="10" key="2">
    <citation type="submission" date="2020-02" db="EMBL/GenBank/DDBJ databases">
        <authorList>
            <person name="Studholme D.J."/>
        </authorList>
    </citation>
    <scope>NUCLEOTIDE SEQUENCE</scope>
    <source>
        <strain evidence="10">00238/432</strain>
    </source>
</reference>
<feature type="chain" id="PRO_5035252386" description="carbonic anhydrase" evidence="8">
    <location>
        <begin position="25"/>
        <end position="233"/>
    </location>
</feature>
<dbReference type="SMART" id="SM01057">
    <property type="entry name" value="Carb_anhydrase"/>
    <property type="match status" value="1"/>
</dbReference>
<organism evidence="10 11">
    <name type="scientific">Phytophthora kernoviae 00238/432</name>
    <dbReference type="NCBI Taxonomy" id="1284355"/>
    <lineage>
        <taxon>Eukaryota</taxon>
        <taxon>Sar</taxon>
        <taxon>Stramenopiles</taxon>
        <taxon>Oomycota</taxon>
        <taxon>Peronosporomycetes</taxon>
        <taxon>Peronosporales</taxon>
        <taxon>Peronosporaceae</taxon>
        <taxon>Phytophthora</taxon>
    </lineage>
</organism>
<dbReference type="InterPro" id="IPR001148">
    <property type="entry name" value="CA_dom"/>
</dbReference>
<dbReference type="EC" id="4.2.1.1" evidence="2"/>
<keyword evidence="8" id="KW-0732">Signal</keyword>